<dbReference type="OrthoDB" id="4222077at2759"/>
<reference evidence="3" key="1">
    <citation type="submission" date="2020-06" db="EMBL/GenBank/DDBJ databases">
        <title>A chromosome-scale genome assembly of Talaromyces rugulosus W13939.</title>
        <authorList>
            <person name="Wang B."/>
            <person name="Guo L."/>
            <person name="Ye K."/>
            <person name="Wang L."/>
        </authorList>
    </citation>
    <scope>NUCLEOTIDE SEQUENCE [LARGE SCALE GENOMIC DNA]</scope>
    <source>
        <strain evidence="3">W13939</strain>
    </source>
</reference>
<dbReference type="EMBL" id="CP055903">
    <property type="protein sequence ID" value="QKX64373.1"/>
    <property type="molecule type" value="Genomic_DNA"/>
</dbReference>
<evidence type="ECO:0000313" key="2">
    <source>
        <dbReference type="EMBL" id="QKX64373.1"/>
    </source>
</evidence>
<gene>
    <name evidence="2" type="ORF">TRUGW13939_11547</name>
</gene>
<dbReference type="Proteomes" id="UP000509510">
    <property type="component" value="Chromosome VI"/>
</dbReference>
<keyword evidence="1" id="KW-0175">Coiled coil</keyword>
<feature type="coiled-coil region" evidence="1">
    <location>
        <begin position="130"/>
        <end position="173"/>
    </location>
</feature>
<sequence length="215" mass="25318">MTASTLGSQMRRVEITGFEVIVKPYCLRYVGAKAFNNSEEVSEALQNVMLQHRDISTSVRHYDVDVDAQDIIPQYASRGLRTTDTVTRRKQKWNDRKAKFERACMACHARFGSLDEVTLSQYHRPLWEKLQRFQAQAKEAKQRYDRAVRELRNEKQRQRNRRIRENLQRYRDEQSVIDLECQLAGITIDTKAMETLDRQDSMSAQHLTYIESMLP</sequence>
<protein>
    <submittedName>
        <fullName evidence="2">Uncharacterized protein</fullName>
    </submittedName>
</protein>
<proteinExistence type="predicted"/>
<dbReference type="KEGG" id="trg:TRUGW13939_11547"/>
<organism evidence="2 3">
    <name type="scientific">Talaromyces rugulosus</name>
    <name type="common">Penicillium rugulosum</name>
    <dbReference type="NCBI Taxonomy" id="121627"/>
    <lineage>
        <taxon>Eukaryota</taxon>
        <taxon>Fungi</taxon>
        <taxon>Dikarya</taxon>
        <taxon>Ascomycota</taxon>
        <taxon>Pezizomycotina</taxon>
        <taxon>Eurotiomycetes</taxon>
        <taxon>Eurotiomycetidae</taxon>
        <taxon>Eurotiales</taxon>
        <taxon>Trichocomaceae</taxon>
        <taxon>Talaromyces</taxon>
        <taxon>Talaromyces sect. Islandici</taxon>
    </lineage>
</organism>
<keyword evidence="3" id="KW-1185">Reference proteome</keyword>
<dbReference type="RefSeq" id="XP_035350546.1">
    <property type="nucleotide sequence ID" value="XM_035494653.1"/>
</dbReference>
<evidence type="ECO:0000256" key="1">
    <source>
        <dbReference type="SAM" id="Coils"/>
    </source>
</evidence>
<dbReference type="GeneID" id="55999024"/>
<dbReference type="InterPro" id="IPR021842">
    <property type="entry name" value="DUF3435"/>
</dbReference>
<evidence type="ECO:0000313" key="3">
    <source>
        <dbReference type="Proteomes" id="UP000509510"/>
    </source>
</evidence>
<accession>A0A7H8RIE0</accession>
<name>A0A7H8RIE0_TALRU</name>
<dbReference type="Pfam" id="PF11917">
    <property type="entry name" value="DUF3435"/>
    <property type="match status" value="1"/>
</dbReference>
<dbReference type="AlphaFoldDB" id="A0A7H8RIE0"/>